<dbReference type="AlphaFoldDB" id="A0A0K1PAQ3"/>
<evidence type="ECO:0000313" key="3">
    <source>
        <dbReference type="Proteomes" id="UP000055590"/>
    </source>
</evidence>
<gene>
    <name evidence="2" type="ORF">AKJ08_0987</name>
</gene>
<reference evidence="2 3" key="1">
    <citation type="submission" date="2015-08" db="EMBL/GenBank/DDBJ databases">
        <authorList>
            <person name="Babu N.S."/>
            <person name="Beckwith C.J."/>
            <person name="Beseler K.G."/>
            <person name="Brison A."/>
            <person name="Carone J.V."/>
            <person name="Caskin T.P."/>
            <person name="Diamond M."/>
            <person name="Durham M.E."/>
            <person name="Foxe J.M."/>
            <person name="Go M."/>
            <person name="Henderson B.A."/>
            <person name="Jones I.B."/>
            <person name="McGettigan J.A."/>
            <person name="Micheletti S.J."/>
            <person name="Nasrallah M.E."/>
            <person name="Ortiz D."/>
            <person name="Piller C.R."/>
            <person name="Privatt S.R."/>
            <person name="Schneider S.L."/>
            <person name="Sharp S."/>
            <person name="Smith T.C."/>
            <person name="Stanton J.D."/>
            <person name="Ullery H.E."/>
            <person name="Wilson R.J."/>
            <person name="Serrano M.G."/>
            <person name="Buck G."/>
            <person name="Lee V."/>
            <person name="Wang Y."/>
            <person name="Carvalho R."/>
            <person name="Voegtly L."/>
            <person name="Shi R."/>
            <person name="Duckworth R."/>
            <person name="Johnson A."/>
            <person name="Loviza R."/>
            <person name="Walstead R."/>
            <person name="Shah Z."/>
            <person name="Kiflezghi M."/>
            <person name="Wade K."/>
            <person name="Ball S.L."/>
            <person name="Bradley K.W."/>
            <person name="Asai D.J."/>
            <person name="Bowman C.A."/>
            <person name="Russell D.A."/>
            <person name="Pope W.H."/>
            <person name="Jacobs-Sera D."/>
            <person name="Hendrix R.W."/>
            <person name="Hatfull G.F."/>
        </authorList>
    </citation>
    <scope>NUCLEOTIDE SEQUENCE [LARGE SCALE GENOMIC DNA]</scope>
    <source>
        <strain evidence="2 3">DSM 27710</strain>
    </source>
</reference>
<sequence length="73" mass="8421">MKKSVPQKRARLLQPRSARKRSQFRLLRLRLRLAHGKNTGKPVKLPQNTGFSTPRKAIPLRLGNDPAREETPR</sequence>
<dbReference type="KEGG" id="vin:AKJ08_0987"/>
<organism evidence="2 3">
    <name type="scientific">Vulgatibacter incomptus</name>
    <dbReference type="NCBI Taxonomy" id="1391653"/>
    <lineage>
        <taxon>Bacteria</taxon>
        <taxon>Pseudomonadati</taxon>
        <taxon>Myxococcota</taxon>
        <taxon>Myxococcia</taxon>
        <taxon>Myxococcales</taxon>
        <taxon>Cystobacterineae</taxon>
        <taxon>Vulgatibacteraceae</taxon>
        <taxon>Vulgatibacter</taxon>
    </lineage>
</organism>
<keyword evidence="3" id="KW-1185">Reference proteome</keyword>
<protein>
    <submittedName>
        <fullName evidence="2">Uncharacterized protein</fullName>
    </submittedName>
</protein>
<accession>A0A0K1PAQ3</accession>
<feature type="region of interest" description="Disordered" evidence="1">
    <location>
        <begin position="35"/>
        <end position="73"/>
    </location>
</feature>
<evidence type="ECO:0000256" key="1">
    <source>
        <dbReference type="SAM" id="MobiDB-lite"/>
    </source>
</evidence>
<feature type="region of interest" description="Disordered" evidence="1">
    <location>
        <begin position="1"/>
        <end position="21"/>
    </location>
</feature>
<name>A0A0K1PAQ3_9BACT</name>
<evidence type="ECO:0000313" key="2">
    <source>
        <dbReference type="EMBL" id="AKU90600.1"/>
    </source>
</evidence>
<proteinExistence type="predicted"/>
<dbReference type="EMBL" id="CP012332">
    <property type="protein sequence ID" value="AKU90600.1"/>
    <property type="molecule type" value="Genomic_DNA"/>
</dbReference>
<dbReference type="Proteomes" id="UP000055590">
    <property type="component" value="Chromosome"/>
</dbReference>